<protein>
    <submittedName>
        <fullName evidence="2">Uncharacterized protein</fullName>
    </submittedName>
</protein>
<dbReference type="Proteomes" id="UP001501455">
    <property type="component" value="Unassembled WGS sequence"/>
</dbReference>
<feature type="compositionally biased region" description="Low complexity" evidence="1">
    <location>
        <begin position="49"/>
        <end position="59"/>
    </location>
</feature>
<feature type="compositionally biased region" description="Acidic residues" evidence="1">
    <location>
        <begin position="180"/>
        <end position="201"/>
    </location>
</feature>
<sequence length="219" mass="19719">MVAPLSRSPSPGSSSFSPAAEPAEATGDSGEGEAAADHCDRNPPTGMLGTAEGDAGSETAEGEDGGGDAGAAPRSSSPWSRCGRCGSNPLPTGSLGTATGPPAGGTGGVKGAPGAGGVKGAPGAGAGAGGVKGAPGAGAGTEECPAAPTACGGGVSPGNGGTGLGEDGGATGGEAGAGGEEGEGAEADEESEGADAADEGDAFGPELSEAFCVYQAGGA</sequence>
<comment type="caution">
    <text evidence="2">The sequence shown here is derived from an EMBL/GenBank/DDBJ whole genome shotgun (WGS) entry which is preliminary data.</text>
</comment>
<proteinExistence type="predicted"/>
<feature type="compositionally biased region" description="Gly residues" evidence="1">
    <location>
        <begin position="102"/>
        <end position="139"/>
    </location>
</feature>
<dbReference type="EMBL" id="BAAAXF010000076">
    <property type="protein sequence ID" value="GAA3503634.1"/>
    <property type="molecule type" value="Genomic_DNA"/>
</dbReference>
<accession>A0ABP6U9N7</accession>
<feature type="compositionally biased region" description="Low complexity" evidence="1">
    <location>
        <begin position="1"/>
        <end position="25"/>
    </location>
</feature>
<evidence type="ECO:0000313" key="2">
    <source>
        <dbReference type="EMBL" id="GAA3503634.1"/>
    </source>
</evidence>
<keyword evidence="3" id="KW-1185">Reference proteome</keyword>
<feature type="region of interest" description="Disordered" evidence="1">
    <location>
        <begin position="1"/>
        <end position="208"/>
    </location>
</feature>
<reference evidence="3" key="1">
    <citation type="journal article" date="2019" name="Int. J. Syst. Evol. Microbiol.">
        <title>The Global Catalogue of Microorganisms (GCM) 10K type strain sequencing project: providing services to taxonomists for standard genome sequencing and annotation.</title>
        <authorList>
            <consortium name="The Broad Institute Genomics Platform"/>
            <consortium name="The Broad Institute Genome Sequencing Center for Infectious Disease"/>
            <person name="Wu L."/>
            <person name="Ma J."/>
        </authorList>
    </citation>
    <scope>NUCLEOTIDE SEQUENCE [LARGE SCALE GENOMIC DNA]</scope>
    <source>
        <strain evidence="3">JCM 4816</strain>
    </source>
</reference>
<organism evidence="2 3">
    <name type="scientific">Streptomyces prasinosporus</name>
    <dbReference type="NCBI Taxonomy" id="68256"/>
    <lineage>
        <taxon>Bacteria</taxon>
        <taxon>Bacillati</taxon>
        <taxon>Actinomycetota</taxon>
        <taxon>Actinomycetes</taxon>
        <taxon>Kitasatosporales</taxon>
        <taxon>Streptomycetaceae</taxon>
        <taxon>Streptomyces</taxon>
        <taxon>Streptomyces albogriseolus group</taxon>
    </lineage>
</organism>
<feature type="compositionally biased region" description="Gly residues" evidence="1">
    <location>
        <begin position="151"/>
        <end position="179"/>
    </location>
</feature>
<gene>
    <name evidence="2" type="ORF">GCM10019016_107450</name>
</gene>
<evidence type="ECO:0000256" key="1">
    <source>
        <dbReference type="SAM" id="MobiDB-lite"/>
    </source>
</evidence>
<evidence type="ECO:0000313" key="3">
    <source>
        <dbReference type="Proteomes" id="UP001501455"/>
    </source>
</evidence>
<name>A0ABP6U9N7_9ACTN</name>